<dbReference type="AlphaFoldDB" id="A0A561PXK8"/>
<gene>
    <name evidence="3" type="ORF">FHW36_102615</name>
</gene>
<feature type="transmembrane region" description="Helical" evidence="1">
    <location>
        <begin position="21"/>
        <end position="40"/>
    </location>
</feature>
<dbReference type="Proteomes" id="UP000320811">
    <property type="component" value="Unassembled WGS sequence"/>
</dbReference>
<dbReference type="PANTHER" id="PTHR43708:SF4">
    <property type="entry name" value="OXIDOREDUCTASE YCEM-RELATED"/>
    <property type="match status" value="1"/>
</dbReference>
<proteinExistence type="predicted"/>
<comment type="caution">
    <text evidence="3">The sequence shown here is derived from an EMBL/GenBank/DDBJ whole genome shotgun (WGS) entry which is preliminary data.</text>
</comment>
<dbReference type="PANTHER" id="PTHR43708">
    <property type="entry name" value="CONSERVED EXPRESSED OXIDOREDUCTASE (EUROFUNG)"/>
    <property type="match status" value="1"/>
</dbReference>
<reference evidence="3 4" key="1">
    <citation type="submission" date="2019-06" db="EMBL/GenBank/DDBJ databases">
        <title>Sorghum-associated microbial communities from plants grown in Nebraska, USA.</title>
        <authorList>
            <person name="Schachtman D."/>
        </authorList>
    </citation>
    <scope>NUCLEOTIDE SEQUENCE [LARGE SCALE GENOMIC DNA]</scope>
    <source>
        <strain evidence="3 4">1209</strain>
    </source>
</reference>
<sequence length="347" mass="38565">MIRSLAVRYKNWRRKKVMDALAAPLPGCNFAFIGIGQHSLDNLYPVLLRLGVPVRYIYSRQLPLAQQAARLFPACTGVNDLSAILQDDTIKGVFICTKNEYQLPLVNACLDQGKYVFVEKPGVTNCAGWEELTAHRHASRCMIAFNKRFNPVNAQFQKDFNKAFSYQARYVTGPYPEGNAVMELFCHPVDNILQLFGPVKEYYFTAQQVNGGVQVQLLLRHARVTGTMELSTCYAWSSFADQLQCVTPTRHVAIDYPGTFVVQELGYRPGGIPVDKILKRTGRAQVSNAAGAVPVAANNSTWQHGYYREVACFVAAVQQGKSPLQATPDTFEGTFRLLEAVSQGLGK</sequence>
<dbReference type="Gene3D" id="3.30.360.10">
    <property type="entry name" value="Dihydrodipicolinate Reductase, domain 2"/>
    <property type="match status" value="1"/>
</dbReference>
<dbReference type="Gene3D" id="3.40.50.720">
    <property type="entry name" value="NAD(P)-binding Rossmann-like Domain"/>
    <property type="match status" value="1"/>
</dbReference>
<dbReference type="InterPro" id="IPR000683">
    <property type="entry name" value="Gfo/Idh/MocA-like_OxRdtase_N"/>
</dbReference>
<dbReference type="RefSeq" id="WP_145667334.1">
    <property type="nucleotide sequence ID" value="NZ_VIWO01000002.1"/>
</dbReference>
<evidence type="ECO:0000313" key="4">
    <source>
        <dbReference type="Proteomes" id="UP000320811"/>
    </source>
</evidence>
<dbReference type="EMBL" id="VIWO01000002">
    <property type="protein sequence ID" value="TWF42854.1"/>
    <property type="molecule type" value="Genomic_DNA"/>
</dbReference>
<feature type="domain" description="Gfo/Idh/MocA-like oxidoreductase N-terminal" evidence="2">
    <location>
        <begin position="29"/>
        <end position="141"/>
    </location>
</feature>
<keyword evidence="1" id="KW-1133">Transmembrane helix</keyword>
<dbReference type="InterPro" id="IPR051317">
    <property type="entry name" value="Gfo/Idh/MocA_oxidoreduct"/>
</dbReference>
<dbReference type="GO" id="GO:0000166">
    <property type="term" value="F:nucleotide binding"/>
    <property type="evidence" value="ECO:0007669"/>
    <property type="project" value="InterPro"/>
</dbReference>
<keyword evidence="4" id="KW-1185">Reference proteome</keyword>
<evidence type="ECO:0000256" key="1">
    <source>
        <dbReference type="SAM" id="Phobius"/>
    </source>
</evidence>
<evidence type="ECO:0000313" key="3">
    <source>
        <dbReference type="EMBL" id="TWF42854.1"/>
    </source>
</evidence>
<dbReference type="SUPFAM" id="SSF51735">
    <property type="entry name" value="NAD(P)-binding Rossmann-fold domains"/>
    <property type="match status" value="1"/>
</dbReference>
<keyword evidence="1" id="KW-0812">Transmembrane</keyword>
<evidence type="ECO:0000259" key="2">
    <source>
        <dbReference type="Pfam" id="PF01408"/>
    </source>
</evidence>
<keyword evidence="1" id="KW-0472">Membrane</keyword>
<protein>
    <submittedName>
        <fullName evidence="3">Virulence factor</fullName>
    </submittedName>
</protein>
<dbReference type="Pfam" id="PF01408">
    <property type="entry name" value="GFO_IDH_MocA"/>
    <property type="match status" value="1"/>
</dbReference>
<organism evidence="3 4">
    <name type="scientific">Chitinophaga polysaccharea</name>
    <dbReference type="NCBI Taxonomy" id="1293035"/>
    <lineage>
        <taxon>Bacteria</taxon>
        <taxon>Pseudomonadati</taxon>
        <taxon>Bacteroidota</taxon>
        <taxon>Chitinophagia</taxon>
        <taxon>Chitinophagales</taxon>
        <taxon>Chitinophagaceae</taxon>
        <taxon>Chitinophaga</taxon>
    </lineage>
</organism>
<accession>A0A561PXK8</accession>
<dbReference type="OrthoDB" id="9781031at2"/>
<name>A0A561PXK8_9BACT</name>
<dbReference type="InterPro" id="IPR036291">
    <property type="entry name" value="NAD(P)-bd_dom_sf"/>
</dbReference>